<gene>
    <name evidence="1" type="ORF">RHMOL_Rhmol03G0112500</name>
</gene>
<accession>A0ACC0PFB7</accession>
<keyword evidence="2" id="KW-1185">Reference proteome</keyword>
<dbReference type="EMBL" id="CM046390">
    <property type="protein sequence ID" value="KAI8563458.1"/>
    <property type="molecule type" value="Genomic_DNA"/>
</dbReference>
<dbReference type="Proteomes" id="UP001062846">
    <property type="component" value="Chromosome 3"/>
</dbReference>
<sequence length="263" mass="28245">MAPSLNQVAGLCMTRLKTRKHATALVASGLCEEVKDPTVASQESVFAVGMICCDEEGRWKEKPVLLQSRYRRLKMVAMEIGAGRVVLDGRLPLVVYGGRYAGLSVTILGVSAGDGSGANGKVSGSVIFLLLFSFFPTLYPCGLLPFSQDRFTSVIVFLGKWGKKAAEAMKKAEDLLGICGSIVLCTAADSSMHDLRVKTTVSNIILGADKTEILFGLPDFGKKLGLQIQSMKSGNYLQAIAAAFACDQEEYIVVLITHSAHKF</sequence>
<protein>
    <submittedName>
        <fullName evidence="1">Uncharacterized protein</fullName>
    </submittedName>
</protein>
<reference evidence="1" key="1">
    <citation type="submission" date="2022-02" db="EMBL/GenBank/DDBJ databases">
        <title>Plant Genome Project.</title>
        <authorList>
            <person name="Zhang R.-G."/>
        </authorList>
    </citation>
    <scope>NUCLEOTIDE SEQUENCE</scope>
    <source>
        <strain evidence="1">AT1</strain>
    </source>
</reference>
<organism evidence="1 2">
    <name type="scientific">Rhododendron molle</name>
    <name type="common">Chinese azalea</name>
    <name type="synonym">Azalea mollis</name>
    <dbReference type="NCBI Taxonomy" id="49168"/>
    <lineage>
        <taxon>Eukaryota</taxon>
        <taxon>Viridiplantae</taxon>
        <taxon>Streptophyta</taxon>
        <taxon>Embryophyta</taxon>
        <taxon>Tracheophyta</taxon>
        <taxon>Spermatophyta</taxon>
        <taxon>Magnoliopsida</taxon>
        <taxon>eudicotyledons</taxon>
        <taxon>Gunneridae</taxon>
        <taxon>Pentapetalae</taxon>
        <taxon>asterids</taxon>
        <taxon>Ericales</taxon>
        <taxon>Ericaceae</taxon>
        <taxon>Ericoideae</taxon>
        <taxon>Rhodoreae</taxon>
        <taxon>Rhododendron</taxon>
    </lineage>
</organism>
<name>A0ACC0PFB7_RHOML</name>
<evidence type="ECO:0000313" key="2">
    <source>
        <dbReference type="Proteomes" id="UP001062846"/>
    </source>
</evidence>
<comment type="caution">
    <text evidence="1">The sequence shown here is derived from an EMBL/GenBank/DDBJ whole genome shotgun (WGS) entry which is preliminary data.</text>
</comment>
<evidence type="ECO:0000313" key="1">
    <source>
        <dbReference type="EMBL" id="KAI8563458.1"/>
    </source>
</evidence>
<proteinExistence type="predicted"/>